<feature type="non-terminal residue" evidence="10">
    <location>
        <position position="1"/>
    </location>
</feature>
<proteinExistence type="inferred from homology"/>
<dbReference type="Gene3D" id="3.30.230.70">
    <property type="entry name" value="GHMP Kinase, N-terminal domain"/>
    <property type="match status" value="2"/>
</dbReference>
<evidence type="ECO:0000256" key="2">
    <source>
        <dbReference type="ARBA" id="ARBA00012416"/>
    </source>
</evidence>
<protein>
    <recommendedName>
        <fullName evidence="2">polyribonucleotide nucleotidyltransferase</fullName>
        <ecNumber evidence="2">2.7.7.8</ecNumber>
    </recommendedName>
</protein>
<comment type="caution">
    <text evidence="10">The sequence shown here is derived from an EMBL/GenBank/DDBJ whole genome shotgun (WGS) entry which is preliminary data.</text>
</comment>
<keyword evidence="3" id="KW-0963">Cytoplasm</keyword>
<dbReference type="GO" id="GO:0006396">
    <property type="term" value="P:RNA processing"/>
    <property type="evidence" value="ECO:0007669"/>
    <property type="project" value="InterPro"/>
</dbReference>
<evidence type="ECO:0000256" key="6">
    <source>
        <dbReference type="ARBA" id="ARBA00022723"/>
    </source>
</evidence>
<evidence type="ECO:0000256" key="7">
    <source>
        <dbReference type="ARBA" id="ARBA00022842"/>
    </source>
</evidence>
<comment type="similarity">
    <text evidence="1">Belongs to the polyribonucleotide nucleotidyltransferase family.</text>
</comment>
<dbReference type="NCBIfam" id="NF008805">
    <property type="entry name" value="PRK11824.1"/>
    <property type="match status" value="1"/>
</dbReference>
<dbReference type="FunFam" id="3.30.230.70:FF:000002">
    <property type="entry name" value="Polyribonucleotide nucleotidyltransferase"/>
    <property type="match status" value="1"/>
</dbReference>
<dbReference type="InterPro" id="IPR036456">
    <property type="entry name" value="PNPase_PH_RNA-bd_sf"/>
</dbReference>
<dbReference type="GO" id="GO:0005829">
    <property type="term" value="C:cytosol"/>
    <property type="evidence" value="ECO:0007669"/>
    <property type="project" value="TreeGrafter"/>
</dbReference>
<dbReference type="InterPro" id="IPR027408">
    <property type="entry name" value="PNPase/RNase_PH_dom_sf"/>
</dbReference>
<dbReference type="InterPro" id="IPR015848">
    <property type="entry name" value="PNPase_PH_RNA-bd_bac/org-type"/>
</dbReference>
<keyword evidence="5" id="KW-0548">Nucleotidyltransferase</keyword>
<keyword evidence="8" id="KW-0694">RNA-binding</keyword>
<dbReference type="InterPro" id="IPR004087">
    <property type="entry name" value="KH_dom"/>
</dbReference>
<evidence type="ECO:0000313" key="10">
    <source>
        <dbReference type="EMBL" id="KKL71969.1"/>
    </source>
</evidence>
<sequence length="593" mass="66044">YKDTQILSYVYSYDSLHLPDVLAICATSAALAISDIPLKKPIGAVRVGYIDNEYVINPTAEEMKNSDLDLVLSGTDDAILMIEGYSNFLTEEQILEAIDLGHKSIKTICLEISAWAEKIGKEKNREGLHTIDQKIIDDVAEKTSAQIIEALSVKDKKLREKDFDDLNAKLIETYKLDTLEPIYPKRDVFTAFKKISSTLMRKKILEENKRIDGREFNEIRKIDSEVGFLGRTHGSAVFTRGETQAIAVCTLGGENMAERYEDLHGDGAHRFYLHYFFPPFSVGEVGRVGFPGRREIGHGKLAERALMSTLPDQKDFPYIIRLEANITESNGSSSMASVCSGCLSLMDAGVPIKRPVSGIAMGLILEEEKFVILSDIMGTEDALGDMDFKITGDENGITAFQMDIKVEGITKEIMKKALIQAKEGRIHILKKMLEKCPQSRDTLSLHAPRIVNIQIKPSKIGTVIGPGGKQIRAIIEETGVEMDISDEGIVSIVSNDEKSMKRAKDIVTSLTQEVEIGKTYHGKITSIKPFGLFVQIFNQEGLCHISELSHTRIENIYDLFKEGDPLEVKVVDIDDRGKVRLSHKALLSKKTEE</sequence>
<dbReference type="SUPFAM" id="SSF54211">
    <property type="entry name" value="Ribosomal protein S5 domain 2-like"/>
    <property type="match status" value="2"/>
</dbReference>
<dbReference type="InterPro" id="IPR003029">
    <property type="entry name" value="S1_domain"/>
</dbReference>
<dbReference type="GO" id="GO:0003723">
    <property type="term" value="F:RNA binding"/>
    <property type="evidence" value="ECO:0007669"/>
    <property type="project" value="UniProtKB-KW"/>
</dbReference>
<dbReference type="InterPro" id="IPR012340">
    <property type="entry name" value="NA-bd_OB-fold"/>
</dbReference>
<dbReference type="PANTHER" id="PTHR11252:SF0">
    <property type="entry name" value="POLYRIBONUCLEOTIDE NUCLEOTIDYLTRANSFERASE 1, MITOCHONDRIAL"/>
    <property type="match status" value="1"/>
</dbReference>
<dbReference type="Gene3D" id="3.30.1370.10">
    <property type="entry name" value="K Homology domain, type 1"/>
    <property type="match status" value="1"/>
</dbReference>
<keyword evidence="7" id="KW-0460">Magnesium</keyword>
<dbReference type="SUPFAM" id="SSF50249">
    <property type="entry name" value="Nucleic acid-binding proteins"/>
    <property type="match status" value="1"/>
</dbReference>
<dbReference type="InterPro" id="IPR001247">
    <property type="entry name" value="ExoRNase_PH_dom1"/>
</dbReference>
<dbReference type="Gene3D" id="2.40.50.140">
    <property type="entry name" value="Nucleic acid-binding proteins"/>
    <property type="match status" value="1"/>
</dbReference>
<gene>
    <name evidence="10" type="ORF">LCGC14_2089590</name>
</gene>
<dbReference type="SMART" id="SM00316">
    <property type="entry name" value="S1"/>
    <property type="match status" value="1"/>
</dbReference>
<keyword evidence="6" id="KW-0479">Metal-binding</keyword>
<dbReference type="Pfam" id="PF03726">
    <property type="entry name" value="PNPase"/>
    <property type="match status" value="1"/>
</dbReference>
<dbReference type="GO" id="GO:0000175">
    <property type="term" value="F:3'-5'-RNA exonuclease activity"/>
    <property type="evidence" value="ECO:0007669"/>
    <property type="project" value="TreeGrafter"/>
</dbReference>
<dbReference type="CDD" id="cd11364">
    <property type="entry name" value="RNase_PH_PNPase_2"/>
    <property type="match status" value="1"/>
</dbReference>
<dbReference type="InterPro" id="IPR015847">
    <property type="entry name" value="ExoRNase_PH_dom2"/>
</dbReference>
<evidence type="ECO:0000256" key="5">
    <source>
        <dbReference type="ARBA" id="ARBA00022695"/>
    </source>
</evidence>
<dbReference type="CDD" id="cd02393">
    <property type="entry name" value="KH-I_PNPase"/>
    <property type="match status" value="1"/>
</dbReference>
<dbReference type="SUPFAM" id="SSF54791">
    <property type="entry name" value="Eukaryotic type KH-domain (KH-domain type I)"/>
    <property type="match status" value="1"/>
</dbReference>
<organism evidence="10">
    <name type="scientific">marine sediment metagenome</name>
    <dbReference type="NCBI Taxonomy" id="412755"/>
    <lineage>
        <taxon>unclassified sequences</taxon>
        <taxon>metagenomes</taxon>
        <taxon>ecological metagenomes</taxon>
    </lineage>
</organism>
<evidence type="ECO:0000256" key="3">
    <source>
        <dbReference type="ARBA" id="ARBA00022490"/>
    </source>
</evidence>
<dbReference type="GO" id="GO:0046872">
    <property type="term" value="F:metal ion binding"/>
    <property type="evidence" value="ECO:0007669"/>
    <property type="project" value="UniProtKB-KW"/>
</dbReference>
<dbReference type="Pfam" id="PF01138">
    <property type="entry name" value="RNase_PH"/>
    <property type="match status" value="1"/>
</dbReference>
<evidence type="ECO:0000256" key="1">
    <source>
        <dbReference type="ARBA" id="ARBA00007404"/>
    </source>
</evidence>
<dbReference type="SUPFAM" id="SSF55666">
    <property type="entry name" value="Ribonuclease PH domain 2-like"/>
    <property type="match status" value="2"/>
</dbReference>
<evidence type="ECO:0000259" key="9">
    <source>
        <dbReference type="PROSITE" id="PS50126"/>
    </source>
</evidence>
<evidence type="ECO:0000256" key="8">
    <source>
        <dbReference type="ARBA" id="ARBA00022884"/>
    </source>
</evidence>
<dbReference type="SMART" id="SM00322">
    <property type="entry name" value="KH"/>
    <property type="match status" value="1"/>
</dbReference>
<name>A0A0F9EDE1_9ZZZZ</name>
<dbReference type="EMBL" id="LAZR01025421">
    <property type="protein sequence ID" value="KKL71969.1"/>
    <property type="molecule type" value="Genomic_DNA"/>
</dbReference>
<dbReference type="InterPro" id="IPR012162">
    <property type="entry name" value="PNPase"/>
</dbReference>
<dbReference type="PROSITE" id="PS50126">
    <property type="entry name" value="S1"/>
    <property type="match status" value="1"/>
</dbReference>
<dbReference type="InterPro" id="IPR020568">
    <property type="entry name" value="Ribosomal_Su5_D2-typ_SF"/>
</dbReference>
<dbReference type="FunFam" id="3.30.1370.10:FF:000001">
    <property type="entry name" value="Polyribonucleotide nucleotidyltransferase"/>
    <property type="match status" value="1"/>
</dbReference>
<dbReference type="PANTHER" id="PTHR11252">
    <property type="entry name" value="POLYRIBONUCLEOTIDE NUCLEOTIDYLTRANSFERASE"/>
    <property type="match status" value="1"/>
</dbReference>
<dbReference type="GO" id="GO:0006402">
    <property type="term" value="P:mRNA catabolic process"/>
    <property type="evidence" value="ECO:0007669"/>
    <property type="project" value="InterPro"/>
</dbReference>
<feature type="domain" description="S1 motif" evidence="9">
    <location>
        <begin position="517"/>
        <end position="584"/>
    </location>
</feature>
<dbReference type="GO" id="GO:0004654">
    <property type="term" value="F:polyribonucleotide nucleotidyltransferase activity"/>
    <property type="evidence" value="ECO:0007669"/>
    <property type="project" value="UniProtKB-EC"/>
</dbReference>
<keyword evidence="4" id="KW-0808">Transferase</keyword>
<accession>A0A0F9EDE1</accession>
<dbReference type="InterPro" id="IPR004088">
    <property type="entry name" value="KH_dom_type_1"/>
</dbReference>
<reference evidence="10" key="1">
    <citation type="journal article" date="2015" name="Nature">
        <title>Complex archaea that bridge the gap between prokaryotes and eukaryotes.</title>
        <authorList>
            <person name="Spang A."/>
            <person name="Saw J.H."/>
            <person name="Jorgensen S.L."/>
            <person name="Zaremba-Niedzwiedzka K."/>
            <person name="Martijn J."/>
            <person name="Lind A.E."/>
            <person name="van Eijk R."/>
            <person name="Schleper C."/>
            <person name="Guy L."/>
            <person name="Ettema T.J."/>
        </authorList>
    </citation>
    <scope>NUCLEOTIDE SEQUENCE</scope>
</reference>
<dbReference type="NCBIfam" id="TIGR03591">
    <property type="entry name" value="polynuc_phos"/>
    <property type="match status" value="1"/>
</dbReference>
<dbReference type="Pfam" id="PF03725">
    <property type="entry name" value="RNase_PH_C"/>
    <property type="match status" value="1"/>
</dbReference>
<dbReference type="EC" id="2.7.7.8" evidence="2"/>
<evidence type="ECO:0000256" key="4">
    <source>
        <dbReference type="ARBA" id="ARBA00022679"/>
    </source>
</evidence>
<dbReference type="Pfam" id="PF00575">
    <property type="entry name" value="S1"/>
    <property type="match status" value="1"/>
</dbReference>
<dbReference type="Pfam" id="PF00013">
    <property type="entry name" value="KH_1"/>
    <property type="match status" value="1"/>
</dbReference>
<dbReference type="PROSITE" id="PS50084">
    <property type="entry name" value="KH_TYPE_1"/>
    <property type="match status" value="1"/>
</dbReference>
<dbReference type="AlphaFoldDB" id="A0A0F9EDE1"/>
<dbReference type="SUPFAM" id="SSF46915">
    <property type="entry name" value="Polynucleotide phosphorylase/guanosine pentaphosphate synthase (PNPase/GPSI), domain 3"/>
    <property type="match status" value="1"/>
</dbReference>
<dbReference type="InterPro" id="IPR036612">
    <property type="entry name" value="KH_dom_type_1_sf"/>
</dbReference>
<dbReference type="InterPro" id="IPR036345">
    <property type="entry name" value="ExoRNase_PH_dom2_sf"/>
</dbReference>